<accession>A0A1H2RU81</accession>
<dbReference type="STRING" id="1073328.SAMN05216294_2129"/>
<feature type="transmembrane region" description="Helical" evidence="1">
    <location>
        <begin position="20"/>
        <end position="39"/>
    </location>
</feature>
<organism evidence="2 3">
    <name type="scientific">Flagellimonas zhangzhouensis</name>
    <dbReference type="NCBI Taxonomy" id="1073328"/>
    <lineage>
        <taxon>Bacteria</taxon>
        <taxon>Pseudomonadati</taxon>
        <taxon>Bacteroidota</taxon>
        <taxon>Flavobacteriia</taxon>
        <taxon>Flavobacteriales</taxon>
        <taxon>Flavobacteriaceae</taxon>
        <taxon>Flagellimonas</taxon>
    </lineage>
</organism>
<dbReference type="AlphaFoldDB" id="A0A1H2RU81"/>
<feature type="transmembrane region" description="Helical" evidence="1">
    <location>
        <begin position="45"/>
        <end position="61"/>
    </location>
</feature>
<evidence type="ECO:0000256" key="1">
    <source>
        <dbReference type="SAM" id="Phobius"/>
    </source>
</evidence>
<dbReference type="Proteomes" id="UP000199592">
    <property type="component" value="Unassembled WGS sequence"/>
</dbReference>
<keyword evidence="1" id="KW-1133">Transmembrane helix</keyword>
<keyword evidence="1" id="KW-0812">Transmembrane</keyword>
<keyword evidence="3" id="KW-1185">Reference proteome</keyword>
<dbReference type="OrthoDB" id="1189432at2"/>
<dbReference type="RefSeq" id="WP_090295230.1">
    <property type="nucleotide sequence ID" value="NZ_FNKI01000002.1"/>
</dbReference>
<name>A0A1H2RU81_9FLAO</name>
<reference evidence="3" key="1">
    <citation type="submission" date="2016-10" db="EMBL/GenBank/DDBJ databases">
        <authorList>
            <person name="Varghese N."/>
            <person name="Submissions S."/>
        </authorList>
    </citation>
    <scope>NUCLEOTIDE SEQUENCE [LARGE SCALE GENOMIC DNA]</scope>
    <source>
        <strain evidence="3">DSM 25030</strain>
    </source>
</reference>
<evidence type="ECO:0000313" key="3">
    <source>
        <dbReference type="Proteomes" id="UP000199592"/>
    </source>
</evidence>
<keyword evidence="1" id="KW-0472">Membrane</keyword>
<sequence length="172" mass="19921">MGKLPLESILTLEQKIQLIILDLLAIIILYETLLSNIIYNNDFKWLWVTPIVLTPIIFLFSKKGFFHKNGSIYKGIYIGKILILKSEIKLNDFEAITILKFKKRKNYSSILVASHGRVSSTFNTFDIYLLCNRHTRKSKLISLSSLDVCNEAINFIQTYSNLKFEIYSPDFS</sequence>
<proteinExistence type="predicted"/>
<dbReference type="EMBL" id="FNMY01000001">
    <property type="protein sequence ID" value="SDW22169.1"/>
    <property type="molecule type" value="Genomic_DNA"/>
</dbReference>
<gene>
    <name evidence="2" type="ORF">SAMN04487892_0777</name>
</gene>
<evidence type="ECO:0000313" key="2">
    <source>
        <dbReference type="EMBL" id="SDW22169.1"/>
    </source>
</evidence>
<protein>
    <submittedName>
        <fullName evidence="2">Uncharacterized protein</fullName>
    </submittedName>
</protein>